<gene>
    <name evidence="3" type="ORF">DW905_10925</name>
</gene>
<dbReference type="Gene3D" id="1.10.260.40">
    <property type="entry name" value="lambda repressor-like DNA-binding domains"/>
    <property type="match status" value="1"/>
</dbReference>
<comment type="caution">
    <text evidence="3">The sequence shown here is derived from an EMBL/GenBank/DDBJ whole genome shotgun (WGS) entry which is preliminary data.</text>
</comment>
<evidence type="ECO:0000259" key="2">
    <source>
        <dbReference type="PROSITE" id="PS50943"/>
    </source>
</evidence>
<dbReference type="InterPro" id="IPR010982">
    <property type="entry name" value="Lambda_DNA-bd_dom_sf"/>
</dbReference>
<dbReference type="SMART" id="SM00530">
    <property type="entry name" value="HTH_XRE"/>
    <property type="match status" value="1"/>
</dbReference>
<name>A0A3E2V1T8_9FIRM</name>
<evidence type="ECO:0000313" key="4">
    <source>
        <dbReference type="Proteomes" id="UP000261079"/>
    </source>
</evidence>
<proteinExistence type="predicted"/>
<organism evidence="3 4">
    <name type="scientific">Faecalibacterium prausnitzii</name>
    <dbReference type="NCBI Taxonomy" id="853"/>
    <lineage>
        <taxon>Bacteria</taxon>
        <taxon>Bacillati</taxon>
        <taxon>Bacillota</taxon>
        <taxon>Clostridia</taxon>
        <taxon>Eubacteriales</taxon>
        <taxon>Oscillospiraceae</taxon>
        <taxon>Faecalibacterium</taxon>
    </lineage>
</organism>
<accession>A0A3E2V1T8</accession>
<dbReference type="EMBL" id="QVEZ01000008">
    <property type="protein sequence ID" value="RGC04517.1"/>
    <property type="molecule type" value="Genomic_DNA"/>
</dbReference>
<feature type="domain" description="HTH cro/C1-type" evidence="2">
    <location>
        <begin position="9"/>
        <end position="63"/>
    </location>
</feature>
<dbReference type="Pfam" id="PF01381">
    <property type="entry name" value="HTH_3"/>
    <property type="match status" value="1"/>
</dbReference>
<dbReference type="AlphaFoldDB" id="A0A3E2V1T8"/>
<dbReference type="PANTHER" id="PTHR46558">
    <property type="entry name" value="TRACRIPTIONAL REGULATORY PROTEIN-RELATED-RELATED"/>
    <property type="match status" value="1"/>
</dbReference>
<reference evidence="3 4" key="1">
    <citation type="submission" date="2018-08" db="EMBL/GenBank/DDBJ databases">
        <title>A genome reference for cultivated species of the human gut microbiota.</title>
        <authorList>
            <person name="Zou Y."/>
            <person name="Xue W."/>
            <person name="Luo G."/>
        </authorList>
    </citation>
    <scope>NUCLEOTIDE SEQUENCE [LARGE SCALE GENOMIC DNA]</scope>
    <source>
        <strain evidence="3 4">AM42-11AC</strain>
    </source>
</reference>
<protein>
    <submittedName>
        <fullName evidence="3">XRE family transcriptional regulator</fullName>
    </submittedName>
</protein>
<dbReference type="RefSeq" id="WP_117477108.1">
    <property type="nucleotide sequence ID" value="NZ_QVEZ01000008.1"/>
</dbReference>
<dbReference type="CDD" id="cd00093">
    <property type="entry name" value="HTH_XRE"/>
    <property type="match status" value="1"/>
</dbReference>
<dbReference type="InterPro" id="IPR001387">
    <property type="entry name" value="Cro/C1-type_HTH"/>
</dbReference>
<evidence type="ECO:0000256" key="1">
    <source>
        <dbReference type="ARBA" id="ARBA00023125"/>
    </source>
</evidence>
<dbReference type="PROSITE" id="PS50943">
    <property type="entry name" value="HTH_CROC1"/>
    <property type="match status" value="1"/>
</dbReference>
<keyword evidence="1" id="KW-0238">DNA-binding</keyword>
<evidence type="ECO:0000313" key="3">
    <source>
        <dbReference type="EMBL" id="RGC04517.1"/>
    </source>
</evidence>
<dbReference type="PANTHER" id="PTHR46558:SF13">
    <property type="entry name" value="HTH-TYPE TRANSCRIPTIONAL REGULATOR IMMR"/>
    <property type="match status" value="1"/>
</dbReference>
<dbReference type="GO" id="GO:0003677">
    <property type="term" value="F:DNA binding"/>
    <property type="evidence" value="ECO:0007669"/>
    <property type="project" value="UniProtKB-KW"/>
</dbReference>
<dbReference type="SUPFAM" id="SSF47413">
    <property type="entry name" value="lambda repressor-like DNA-binding domains"/>
    <property type="match status" value="1"/>
</dbReference>
<dbReference type="Proteomes" id="UP000261079">
    <property type="component" value="Unassembled WGS sequence"/>
</dbReference>
<sequence>MEHYLGEKLKKLRENRGWTQADLAKRLNKAVSTVSGYESDAHAIPLDVLASVSSLFSVSTDELLGLDAPELLSLSGLTEEQKKTLVRLRDELLAPSQQGNDLSPQQMEILHDIIKAFG</sequence>